<dbReference type="GO" id="GO:0008757">
    <property type="term" value="F:S-adenosylmethionine-dependent methyltransferase activity"/>
    <property type="evidence" value="ECO:0007669"/>
    <property type="project" value="InterPro"/>
</dbReference>
<dbReference type="Proteomes" id="UP000002574">
    <property type="component" value="Chromosome"/>
</dbReference>
<protein>
    <submittedName>
        <fullName evidence="2">Biotin biosynthesis protein</fullName>
    </submittedName>
</protein>
<evidence type="ECO:0000259" key="1">
    <source>
        <dbReference type="Pfam" id="PF08241"/>
    </source>
</evidence>
<evidence type="ECO:0000313" key="2">
    <source>
        <dbReference type="EMBL" id="BAI70302.1"/>
    </source>
</evidence>
<dbReference type="eggNOG" id="COG2226">
    <property type="taxonomic scope" value="Bacteria"/>
</dbReference>
<dbReference type="InterPro" id="IPR050508">
    <property type="entry name" value="Methyltransf_Superfamily"/>
</dbReference>
<gene>
    <name evidence="2" type="primary">bioC</name>
    <name evidence="2" type="ordered locus">HTH_1858</name>
</gene>
<dbReference type="KEGG" id="hth:HTH_1858"/>
<dbReference type="RefSeq" id="WP_012964482.1">
    <property type="nucleotide sequence ID" value="NC_013799.1"/>
</dbReference>
<dbReference type="Gene3D" id="3.40.50.150">
    <property type="entry name" value="Vaccinia Virus protein VP39"/>
    <property type="match status" value="1"/>
</dbReference>
<dbReference type="STRING" id="608538.HTH_1858"/>
<dbReference type="SUPFAM" id="SSF53335">
    <property type="entry name" value="S-adenosyl-L-methionine-dependent methyltransferases"/>
    <property type="match status" value="1"/>
</dbReference>
<accession>D3DKF0</accession>
<dbReference type="AlphaFoldDB" id="D3DKF0"/>
<dbReference type="InterPro" id="IPR029063">
    <property type="entry name" value="SAM-dependent_MTases_sf"/>
</dbReference>
<dbReference type="CDD" id="cd02440">
    <property type="entry name" value="AdoMet_MTases"/>
    <property type="match status" value="1"/>
</dbReference>
<keyword evidence="3" id="KW-1185">Reference proteome</keyword>
<reference evidence="2 3" key="1">
    <citation type="journal article" date="2010" name="J. Bacteriol.">
        <title>Complete genome sequence of the thermophilic, obligately chemolithoautotrophic hydrogen-oxidizing bacterium Hydrogenobacter thermophilus TK-6.</title>
        <authorList>
            <person name="Arai H."/>
            <person name="Kanbe H."/>
            <person name="Ishii M."/>
            <person name="Igarashi Y."/>
        </authorList>
    </citation>
    <scope>NUCLEOTIDE SEQUENCE [LARGE SCALE GENOMIC DNA]</scope>
    <source>
        <strain evidence="3">DSM 6534 / IAM 12695 / TK-6 [Tokyo]</strain>
    </source>
</reference>
<organism evidence="2 3">
    <name type="scientific">Hydrogenobacter thermophilus (strain DSM 6534 / IAM 12695 / TK-6)</name>
    <dbReference type="NCBI Taxonomy" id="608538"/>
    <lineage>
        <taxon>Bacteria</taxon>
        <taxon>Pseudomonadati</taxon>
        <taxon>Aquificota</taxon>
        <taxon>Aquificia</taxon>
        <taxon>Aquificales</taxon>
        <taxon>Aquificaceae</taxon>
        <taxon>Hydrogenobacter</taxon>
    </lineage>
</organism>
<dbReference type="PANTHER" id="PTHR42912">
    <property type="entry name" value="METHYLTRANSFERASE"/>
    <property type="match status" value="1"/>
</dbReference>
<evidence type="ECO:0000313" key="3">
    <source>
        <dbReference type="Proteomes" id="UP000002574"/>
    </source>
</evidence>
<dbReference type="EMBL" id="AP011112">
    <property type="protein sequence ID" value="BAI70302.1"/>
    <property type="molecule type" value="Genomic_DNA"/>
</dbReference>
<dbReference type="Pfam" id="PF08241">
    <property type="entry name" value="Methyltransf_11"/>
    <property type="match status" value="1"/>
</dbReference>
<dbReference type="OrthoDB" id="9772751at2"/>
<feature type="domain" description="Methyltransferase type 11" evidence="1">
    <location>
        <begin position="40"/>
        <end position="117"/>
    </location>
</feature>
<name>D3DKF0_HYDTT</name>
<dbReference type="PANTHER" id="PTHR42912:SF93">
    <property type="entry name" value="N6-ADENOSINE-METHYLTRANSFERASE TMT1A"/>
    <property type="match status" value="1"/>
</dbReference>
<dbReference type="InterPro" id="IPR013216">
    <property type="entry name" value="Methyltransf_11"/>
</dbReference>
<proteinExistence type="predicted"/>
<sequence length="219" mass="24641">MSVLSLRFSRAFETYEEWALPQRKSADLLLSMKRVEGLSLDVGCGTGFASRGLKKVVGVDISKGMAKIYKDRFGKVLLANAEALPFQDKQFHLVISNFSLHWTNLKKSIPEMVRVCRGQMLIALPVEGSLKELGFPFPSESAVLNLVKSEGVKVLESFMQKLEIPFKGWDLLRFFHYTGTSFNPSKEGVIMSRKKIEDMISHIDTPLFSVLFLSCEVKA</sequence>
<dbReference type="KEGG" id="hte:Hydth_1841"/>